<feature type="compositionally biased region" description="Polar residues" evidence="1">
    <location>
        <begin position="1"/>
        <end position="11"/>
    </location>
</feature>
<organism evidence="2 3">
    <name type="scientific">Burkholderia oklahomensis</name>
    <dbReference type="NCBI Taxonomy" id="342113"/>
    <lineage>
        <taxon>Bacteria</taxon>
        <taxon>Pseudomonadati</taxon>
        <taxon>Pseudomonadota</taxon>
        <taxon>Betaproteobacteria</taxon>
        <taxon>Burkholderiales</taxon>
        <taxon>Burkholderiaceae</taxon>
        <taxon>Burkholderia</taxon>
        <taxon>pseudomallei group</taxon>
    </lineage>
</organism>
<feature type="region of interest" description="Disordered" evidence="1">
    <location>
        <begin position="1"/>
        <end position="61"/>
    </location>
</feature>
<reference evidence="2 3" key="1">
    <citation type="submission" date="2014-06" db="EMBL/GenBank/DDBJ databases">
        <authorList>
            <person name="Bishop-Lilly K.A."/>
            <person name="Broomall S.M."/>
            <person name="Chain P.S."/>
            <person name="Chertkov O."/>
            <person name="Coyne S.R."/>
            <person name="Daligault H.E."/>
            <person name="Davenport K.W."/>
            <person name="Erkkila T."/>
            <person name="Frey K.G."/>
            <person name="Gibbons H.S."/>
            <person name="Gu W."/>
            <person name="Jaissle J."/>
            <person name="Johnson S.L."/>
            <person name="Koroleva G.I."/>
            <person name="Ladner J.T."/>
            <person name="Lo C.-C."/>
            <person name="Minogue T.D."/>
            <person name="Munk C."/>
            <person name="Palacios G.F."/>
            <person name="Redden C.L."/>
            <person name="Rosenzweig C.N."/>
            <person name="Scholz M.B."/>
            <person name="Teshima H."/>
            <person name="Xu Y."/>
        </authorList>
    </citation>
    <scope>NUCLEOTIDE SEQUENCE [LARGE SCALE GENOMIC DNA]</scope>
    <source>
        <strain evidence="2 3">EO147</strain>
    </source>
</reference>
<evidence type="ECO:0000313" key="2">
    <source>
        <dbReference type="EMBL" id="AIO69695.1"/>
    </source>
</evidence>
<proteinExistence type="predicted"/>
<evidence type="ECO:0000256" key="1">
    <source>
        <dbReference type="SAM" id="MobiDB-lite"/>
    </source>
</evidence>
<dbReference type="GeneID" id="60552542"/>
<dbReference type="EMBL" id="CP008727">
    <property type="protein sequence ID" value="AIO69695.1"/>
    <property type="molecule type" value="Genomic_DNA"/>
</dbReference>
<dbReference type="KEGG" id="bok:DM82_4961"/>
<dbReference type="Proteomes" id="UP000029424">
    <property type="component" value="Chromosome 2"/>
</dbReference>
<dbReference type="RefSeq" id="WP_124072331.1">
    <property type="nucleotide sequence ID" value="NZ_CADEQG010000003.1"/>
</dbReference>
<keyword evidence="3" id="KW-1185">Reference proteome</keyword>
<protein>
    <submittedName>
        <fullName evidence="2">Uncharacterized protein</fullName>
    </submittedName>
</protein>
<dbReference type="AlphaFoldDB" id="A0AAI8FR66"/>
<evidence type="ECO:0000313" key="3">
    <source>
        <dbReference type="Proteomes" id="UP000029424"/>
    </source>
</evidence>
<feature type="compositionally biased region" description="Basic and acidic residues" evidence="1">
    <location>
        <begin position="22"/>
        <end position="31"/>
    </location>
</feature>
<accession>A0AAI8FR66</accession>
<gene>
    <name evidence="2" type="ORF">DM82_4961</name>
</gene>
<name>A0AAI8FR66_9BURK</name>
<sequence>MPKISQPTGPSASPIELNARQSDIDASRHGEAGPASEPQRAAGGESQAVSQQAPSRNVEAEGVGATHKISLAPQLLGLYQATQVSARRLHPTHDGLYENRSLISRLPGVKPQAFVEIDGTMYYAKRTNVGGVQLASPQNRAASGPDVVRLGGKWVAQFRVGVTLEGRAVTLSRSEQYPNSYSVNGNSRFLIHAGNVNVSDGQAVVKSSQCAAFFEAYDKWMNDELDLYRGIATNHFSVNDMRQFGVLKSEGDADIPTFTMGNDDKQKTAWLPTDPRVAIPVAIAVGNQSWLSGVDESIPRGIVIKIRAGANETHFGVSFINSGELAVQGPLTNNEFSIAGIAFVNQREGIVLKSPTEPLSFNDLPIPGPYPDPDGARWTHQQVMGWREEMRQWNAAFARKNLTTVWPPATT</sequence>